<keyword evidence="11" id="KW-1185">Reference proteome</keyword>
<reference evidence="10 11" key="1">
    <citation type="submission" date="2019-08" db="EMBL/GenBank/DDBJ databases">
        <title>Antarcticibacterium arcticum sp. nov., a bacterium isolated from marine sediment of the Canadian Beaufort Sea.</title>
        <authorList>
            <person name="Lee Y.M."/>
            <person name="Baek K."/>
            <person name="Lee D.-H."/>
            <person name="Shin S.C."/>
            <person name="Jin Y.K."/>
            <person name="Park Y."/>
        </authorList>
    </citation>
    <scope>NUCLEOTIDE SEQUENCE [LARGE SCALE GENOMIC DNA]</scope>
    <source>
        <strain evidence="10 11">PAMC 28998</strain>
    </source>
</reference>
<organism evidence="10 11">
    <name type="scientific">Antarcticibacterium arcticum</name>
    <dbReference type="NCBI Taxonomy" id="2585771"/>
    <lineage>
        <taxon>Bacteria</taxon>
        <taxon>Pseudomonadati</taxon>
        <taxon>Bacteroidota</taxon>
        <taxon>Flavobacteriia</taxon>
        <taxon>Flavobacteriales</taxon>
        <taxon>Flavobacteriaceae</taxon>
        <taxon>Antarcticibacterium</taxon>
    </lineage>
</organism>
<dbReference type="FunFam" id="3.40.605.10:FF:000004">
    <property type="entry name" value="Aldehyde dehydrogenase"/>
    <property type="match status" value="1"/>
</dbReference>
<gene>
    <name evidence="10" type="ORF">FK178_02560</name>
</gene>
<evidence type="ECO:0000313" key="11">
    <source>
        <dbReference type="Proteomes" id="UP000321954"/>
    </source>
</evidence>
<evidence type="ECO:0000256" key="2">
    <source>
        <dbReference type="ARBA" id="ARBA00023002"/>
    </source>
</evidence>
<evidence type="ECO:0000256" key="1">
    <source>
        <dbReference type="ARBA" id="ARBA00009986"/>
    </source>
</evidence>
<comment type="similarity">
    <text evidence="1 4 7">Belongs to the aldehyde dehydrogenase family.</text>
</comment>
<evidence type="ECO:0000256" key="6">
    <source>
        <dbReference type="PROSITE-ProRule" id="PRU10007"/>
    </source>
</evidence>
<keyword evidence="2 4" id="KW-0560">Oxidoreductase</keyword>
<protein>
    <recommendedName>
        <fullName evidence="4">Aldehyde dehydrogenase</fullName>
    </recommendedName>
</protein>
<name>A0A5B8YFB0_9FLAO</name>
<dbReference type="InterPro" id="IPR016161">
    <property type="entry name" value="Ald_DH/histidinol_DH"/>
</dbReference>
<evidence type="ECO:0000259" key="9">
    <source>
        <dbReference type="Pfam" id="PF00171"/>
    </source>
</evidence>
<evidence type="ECO:0000256" key="8">
    <source>
        <dbReference type="SAM" id="Coils"/>
    </source>
</evidence>
<proteinExistence type="inferred from homology"/>
<evidence type="ECO:0000256" key="3">
    <source>
        <dbReference type="ARBA" id="ARBA00023027"/>
    </source>
</evidence>
<evidence type="ECO:0000256" key="7">
    <source>
        <dbReference type="RuleBase" id="RU003345"/>
    </source>
</evidence>
<evidence type="ECO:0000256" key="5">
    <source>
        <dbReference type="PIRSR" id="PIRSR036492-1"/>
    </source>
</evidence>
<feature type="domain" description="Aldehyde dehydrogenase" evidence="9">
    <location>
        <begin position="5"/>
        <end position="434"/>
    </location>
</feature>
<dbReference type="EMBL" id="CP042476">
    <property type="protein sequence ID" value="QED36662.1"/>
    <property type="molecule type" value="Genomic_DNA"/>
</dbReference>
<dbReference type="InterPro" id="IPR016162">
    <property type="entry name" value="Ald_DH_N"/>
</dbReference>
<dbReference type="PANTHER" id="PTHR43570">
    <property type="entry name" value="ALDEHYDE DEHYDROGENASE"/>
    <property type="match status" value="1"/>
</dbReference>
<dbReference type="GO" id="GO:0005737">
    <property type="term" value="C:cytoplasm"/>
    <property type="evidence" value="ECO:0007669"/>
    <property type="project" value="TreeGrafter"/>
</dbReference>
<feature type="coiled-coil region" evidence="8">
    <location>
        <begin position="28"/>
        <end position="55"/>
    </location>
</feature>
<dbReference type="PROSITE" id="PS00687">
    <property type="entry name" value="ALDEHYDE_DEHYDR_GLU"/>
    <property type="match status" value="1"/>
</dbReference>
<dbReference type="AlphaFoldDB" id="A0A5B8YFB0"/>
<feature type="active site" evidence="5 6">
    <location>
        <position position="215"/>
    </location>
</feature>
<evidence type="ECO:0000256" key="4">
    <source>
        <dbReference type="PIRNR" id="PIRNR036492"/>
    </source>
</evidence>
<keyword evidence="8" id="KW-0175">Coiled coil</keyword>
<dbReference type="Pfam" id="PF00171">
    <property type="entry name" value="Aldedh"/>
    <property type="match status" value="1"/>
</dbReference>
<dbReference type="PANTHER" id="PTHR43570:SF16">
    <property type="entry name" value="ALDEHYDE DEHYDROGENASE TYPE III, ISOFORM Q"/>
    <property type="match status" value="1"/>
</dbReference>
<dbReference type="Proteomes" id="UP000321954">
    <property type="component" value="Chromosome"/>
</dbReference>
<dbReference type="FunFam" id="3.40.309.10:FF:000003">
    <property type="entry name" value="Aldehyde dehydrogenase"/>
    <property type="match status" value="1"/>
</dbReference>
<feature type="active site" evidence="5">
    <location>
        <position position="249"/>
    </location>
</feature>
<accession>A0A5B8YFB0</accession>
<dbReference type="GO" id="GO:0004029">
    <property type="term" value="F:aldehyde dehydrogenase (NAD+) activity"/>
    <property type="evidence" value="ECO:0007669"/>
    <property type="project" value="TreeGrafter"/>
</dbReference>
<dbReference type="InterPro" id="IPR012394">
    <property type="entry name" value="Aldehyde_DH_NAD(P)"/>
</dbReference>
<dbReference type="Gene3D" id="3.40.605.10">
    <property type="entry name" value="Aldehyde Dehydrogenase, Chain A, domain 1"/>
    <property type="match status" value="1"/>
</dbReference>
<dbReference type="KEGG" id="anp:FK178_02560"/>
<dbReference type="InterPro" id="IPR029510">
    <property type="entry name" value="Ald_DH_CS_GLU"/>
</dbReference>
<dbReference type="PIRSF" id="PIRSF036492">
    <property type="entry name" value="ALDH"/>
    <property type="match status" value="1"/>
</dbReference>
<dbReference type="OrthoDB" id="9762913at2"/>
<dbReference type="CDD" id="cd07136">
    <property type="entry name" value="ALDH_YwdH-P39616"/>
    <property type="match status" value="1"/>
</dbReference>
<sequence length="460" mass="51699">MENTSTTEIDRIHREHQNFFATHQTKNIDFKIDKLKKLKSTIDKYEGQILEALGKDLGKSEEEAYLTEKSIVTGEIEHHLKNLKRWAAPQKVSSALHLLPSSGKLLFEPLGQTLIIAPWNYPFQLLMAPLIGAISAGCCAILKPSENTQHIAAVMDRIIKETFEPNYIAMVHGDQETGAYLLEKRFDMIFFTGSTRVGKIVMKAAAEHLTPVILELGGKSPCIVDENANIEIAAKRIIWGKTINSGQTCIAPDYLLVHEKVKEELIENMQKHIESMYGRDPEESSYYPRIVNKDAFDRLSQLLEKTDGTIRHGGQKNREKLYISPTILDGITGDDELMKAEIFGPILPIMTFTSLDEAITQVNSAEKPLALYYFGNTEKGEMVLEKTSSGGACINDTLMHIANHNLPFGGVGNSGQGSYHGRESFLAFSNRRAVVTTPTWIDLKFKYAPFKYFEWIKKLM</sequence>
<evidence type="ECO:0000313" key="10">
    <source>
        <dbReference type="EMBL" id="QED36662.1"/>
    </source>
</evidence>
<dbReference type="GO" id="GO:0006081">
    <property type="term" value="P:aldehyde metabolic process"/>
    <property type="evidence" value="ECO:0007669"/>
    <property type="project" value="InterPro"/>
</dbReference>
<dbReference type="SUPFAM" id="SSF53720">
    <property type="entry name" value="ALDH-like"/>
    <property type="match status" value="1"/>
</dbReference>
<keyword evidence="3" id="KW-0520">NAD</keyword>
<dbReference type="RefSeq" id="WP_146830698.1">
    <property type="nucleotide sequence ID" value="NZ_CP042476.1"/>
</dbReference>
<dbReference type="Gene3D" id="3.40.309.10">
    <property type="entry name" value="Aldehyde Dehydrogenase, Chain A, domain 2"/>
    <property type="match status" value="1"/>
</dbReference>
<dbReference type="InterPro" id="IPR016163">
    <property type="entry name" value="Ald_DH_C"/>
</dbReference>
<dbReference type="InterPro" id="IPR015590">
    <property type="entry name" value="Aldehyde_DH_dom"/>
</dbReference>